<gene>
    <name evidence="1" type="ORF">SDJN03_28424</name>
</gene>
<accession>A0AAV6LXF5</accession>
<name>A0AAV6LXF5_9ROSI</name>
<dbReference type="EMBL" id="JAGKQH010000019">
    <property type="protein sequence ID" value="KAG6571696.1"/>
    <property type="molecule type" value="Genomic_DNA"/>
</dbReference>
<evidence type="ECO:0000313" key="1">
    <source>
        <dbReference type="EMBL" id="KAG6571696.1"/>
    </source>
</evidence>
<protein>
    <submittedName>
        <fullName evidence="1">Uncharacterized protein</fullName>
    </submittedName>
</protein>
<keyword evidence="2" id="KW-1185">Reference proteome</keyword>
<proteinExistence type="predicted"/>
<evidence type="ECO:0000313" key="2">
    <source>
        <dbReference type="Proteomes" id="UP000685013"/>
    </source>
</evidence>
<sequence>MNLVSWYSGVVSNVFLTYSFKSGFMVFECPCSCWITYEHIHRELHKLLHISSRKFSFSIQLDLVFDVRWNVVPIVLQHASFIWSYWVHNTVSC</sequence>
<organism evidence="1 2">
    <name type="scientific">Cucurbita argyrosperma subsp. sororia</name>
    <dbReference type="NCBI Taxonomy" id="37648"/>
    <lineage>
        <taxon>Eukaryota</taxon>
        <taxon>Viridiplantae</taxon>
        <taxon>Streptophyta</taxon>
        <taxon>Embryophyta</taxon>
        <taxon>Tracheophyta</taxon>
        <taxon>Spermatophyta</taxon>
        <taxon>Magnoliopsida</taxon>
        <taxon>eudicotyledons</taxon>
        <taxon>Gunneridae</taxon>
        <taxon>Pentapetalae</taxon>
        <taxon>rosids</taxon>
        <taxon>fabids</taxon>
        <taxon>Cucurbitales</taxon>
        <taxon>Cucurbitaceae</taxon>
        <taxon>Cucurbiteae</taxon>
        <taxon>Cucurbita</taxon>
    </lineage>
</organism>
<comment type="caution">
    <text evidence="1">The sequence shown here is derived from an EMBL/GenBank/DDBJ whole genome shotgun (WGS) entry which is preliminary data.</text>
</comment>
<feature type="non-terminal residue" evidence="1">
    <location>
        <position position="1"/>
    </location>
</feature>
<dbReference type="Proteomes" id="UP000685013">
    <property type="component" value="Chromosome 19"/>
</dbReference>
<dbReference type="AlphaFoldDB" id="A0AAV6LXF5"/>
<reference evidence="1 2" key="1">
    <citation type="journal article" date="2021" name="Hortic Res">
        <title>The domestication of Cucurbita argyrosperma as revealed by the genome of its wild relative.</title>
        <authorList>
            <person name="Barrera-Redondo J."/>
            <person name="Sanchez-de la Vega G."/>
            <person name="Aguirre-Liguori J.A."/>
            <person name="Castellanos-Morales G."/>
            <person name="Gutierrez-Guerrero Y.T."/>
            <person name="Aguirre-Dugua X."/>
            <person name="Aguirre-Planter E."/>
            <person name="Tenaillon M.I."/>
            <person name="Lira-Saade R."/>
            <person name="Eguiarte L.E."/>
        </authorList>
    </citation>
    <scope>NUCLEOTIDE SEQUENCE [LARGE SCALE GENOMIC DNA]</scope>
    <source>
        <strain evidence="1">JBR-2021</strain>
    </source>
</reference>